<dbReference type="Proteomes" id="UP000295818">
    <property type="component" value="Unassembled WGS sequence"/>
</dbReference>
<accession>A0ABY2BA52</accession>
<evidence type="ECO:0000313" key="2">
    <source>
        <dbReference type="Proteomes" id="UP000295818"/>
    </source>
</evidence>
<organism evidence="1 2">
    <name type="scientific">Kribbella orskensis</name>
    <dbReference type="NCBI Taxonomy" id="2512216"/>
    <lineage>
        <taxon>Bacteria</taxon>
        <taxon>Bacillati</taxon>
        <taxon>Actinomycetota</taxon>
        <taxon>Actinomycetes</taxon>
        <taxon>Propionibacteriales</taxon>
        <taxon>Kribbellaceae</taxon>
        <taxon>Kribbella</taxon>
    </lineage>
</organism>
<dbReference type="EMBL" id="SLWM01000024">
    <property type="protein sequence ID" value="TCO12954.1"/>
    <property type="molecule type" value="Genomic_DNA"/>
</dbReference>
<protein>
    <submittedName>
        <fullName evidence="1">Uncharacterized protein</fullName>
    </submittedName>
</protein>
<sequence length="33" mass="3462">MVDLPVGLAGPVDFELAQAVEALPGEKVLRVEV</sequence>
<proteinExistence type="predicted"/>
<gene>
    <name evidence="1" type="ORF">EV644_12478</name>
</gene>
<reference evidence="1 2" key="1">
    <citation type="journal article" date="2015" name="Stand. Genomic Sci.">
        <title>Genomic Encyclopedia of Bacterial and Archaeal Type Strains, Phase III: the genomes of soil and plant-associated and newly described type strains.</title>
        <authorList>
            <person name="Whitman W.B."/>
            <person name="Woyke T."/>
            <person name="Klenk H.P."/>
            <person name="Zhou Y."/>
            <person name="Lilburn T.G."/>
            <person name="Beck B.J."/>
            <person name="De Vos P."/>
            <person name="Vandamme P."/>
            <person name="Eisen J.A."/>
            <person name="Garrity G."/>
            <person name="Hugenholtz P."/>
            <person name="Kyrpides N.C."/>
        </authorList>
    </citation>
    <scope>NUCLEOTIDE SEQUENCE [LARGE SCALE GENOMIC DNA]</scope>
    <source>
        <strain evidence="1 2">VKM Ac-2538</strain>
    </source>
</reference>
<comment type="caution">
    <text evidence="1">The sequence shown here is derived from an EMBL/GenBank/DDBJ whole genome shotgun (WGS) entry which is preliminary data.</text>
</comment>
<keyword evidence="2" id="KW-1185">Reference proteome</keyword>
<evidence type="ECO:0000313" key="1">
    <source>
        <dbReference type="EMBL" id="TCO12954.1"/>
    </source>
</evidence>
<name>A0ABY2BA52_9ACTN</name>